<reference evidence="2 3" key="1">
    <citation type="journal article" date="2012" name="BMC Genomics">
        <title>Comparative genomic analysis of human infective Trypanosoma cruzi lineages with the bat-restricted subspecies T. cruzi marinkellei.</title>
        <authorList>
            <person name="Franzen O."/>
            <person name="Talavera-Lopez C."/>
            <person name="Ochaya S."/>
            <person name="Butler C.E."/>
            <person name="Messenger L.A."/>
            <person name="Lewis M.D."/>
            <person name="Llewellyn M.S."/>
            <person name="Marinkelle C.J."/>
            <person name="Tyler K.M."/>
            <person name="Miles M.A."/>
            <person name="Andersson B."/>
        </authorList>
    </citation>
    <scope>NUCLEOTIDE SEQUENCE [LARGE SCALE GENOMIC DNA]</scope>
    <source>
        <strain evidence="2 3">B7</strain>
    </source>
</reference>
<proteinExistence type="predicted"/>
<feature type="region of interest" description="Disordered" evidence="1">
    <location>
        <begin position="1"/>
        <end position="21"/>
    </location>
</feature>
<accession>K2M1T6</accession>
<gene>
    <name evidence="2" type="ORF">MOQ_007320</name>
</gene>
<name>K2M1T6_TRYCR</name>
<dbReference type="Proteomes" id="UP000007350">
    <property type="component" value="Unassembled WGS sequence"/>
</dbReference>
<evidence type="ECO:0000313" key="3">
    <source>
        <dbReference type="Proteomes" id="UP000007350"/>
    </source>
</evidence>
<comment type="caution">
    <text evidence="2">The sequence shown here is derived from an EMBL/GenBank/DDBJ whole genome shotgun (WGS) entry which is preliminary data.</text>
</comment>
<evidence type="ECO:0000256" key="1">
    <source>
        <dbReference type="SAM" id="MobiDB-lite"/>
    </source>
</evidence>
<dbReference type="EMBL" id="AHKC01014469">
    <property type="protein sequence ID" value="EKF28913.1"/>
    <property type="molecule type" value="Genomic_DNA"/>
</dbReference>
<feature type="compositionally biased region" description="Polar residues" evidence="1">
    <location>
        <begin position="1"/>
        <end position="11"/>
    </location>
</feature>
<organism evidence="2 3">
    <name type="scientific">Trypanosoma cruzi marinkellei</name>
    <dbReference type="NCBI Taxonomy" id="85056"/>
    <lineage>
        <taxon>Eukaryota</taxon>
        <taxon>Discoba</taxon>
        <taxon>Euglenozoa</taxon>
        <taxon>Kinetoplastea</taxon>
        <taxon>Metakinetoplastina</taxon>
        <taxon>Trypanosomatida</taxon>
        <taxon>Trypanosomatidae</taxon>
        <taxon>Trypanosoma</taxon>
        <taxon>Schizotrypanum</taxon>
    </lineage>
</organism>
<dbReference type="AlphaFoldDB" id="K2M1T6"/>
<feature type="region of interest" description="Disordered" evidence="1">
    <location>
        <begin position="38"/>
        <end position="144"/>
    </location>
</feature>
<dbReference type="OrthoDB" id="10480997at2759"/>
<protein>
    <submittedName>
        <fullName evidence="2">Uncharacterized protein</fullName>
    </submittedName>
</protein>
<evidence type="ECO:0000313" key="2">
    <source>
        <dbReference type="EMBL" id="EKF28913.1"/>
    </source>
</evidence>
<sequence length="259" mass="29081">MRSPDANSSWRQPEPQLQEREYQLGVARVQLRERGALFHAREVRQAARDAETAGREEPPTSRRGPTDGPDARHSGAAEGVTTQPQLMQRPMAGGAPLRTIRRNPTAERRRGIPQTSQDNFVKPRFHPSMPLPSRTSPLVDPSGAEEEEPRFCAFDANTCPTRIWNEVVSGVLVEIRDAFNHWNQEGDQAKLAYENLVLWAGVLGMDREPVDRFMHSGGMFLQAFRMQLMMASDPSIPFSKFCAHLHTAVHEADTFARAT</sequence>
<keyword evidence="3" id="KW-1185">Reference proteome</keyword>
<feature type="compositionally biased region" description="Basic and acidic residues" evidence="1">
    <location>
        <begin position="38"/>
        <end position="60"/>
    </location>
</feature>